<accession>C4LDA6</accession>
<feature type="domain" description="THIF-type NAD/FAD binding fold" evidence="2">
    <location>
        <begin position="13"/>
        <end position="245"/>
    </location>
</feature>
<dbReference type="STRING" id="595494.Tola_1076"/>
<dbReference type="FunFam" id="3.40.50.720:FF:000080">
    <property type="entry name" value="Thiazole biosynthesis adenylyltransferase ThiF"/>
    <property type="match status" value="1"/>
</dbReference>
<dbReference type="Pfam" id="PF00899">
    <property type="entry name" value="ThiF"/>
    <property type="match status" value="1"/>
</dbReference>
<dbReference type="OrthoDB" id="9804286at2"/>
<dbReference type="GO" id="GO:0008641">
    <property type="term" value="F:ubiquitin-like modifier activating enzyme activity"/>
    <property type="evidence" value="ECO:0007669"/>
    <property type="project" value="InterPro"/>
</dbReference>
<protein>
    <submittedName>
        <fullName evidence="3">UBA/THIF-type NAD/FAD binding protein</fullName>
    </submittedName>
</protein>
<comment type="similarity">
    <text evidence="1">Belongs to the HesA/MoeB/ThiF family.</text>
</comment>
<sequence>MPDELTDNEFLRYGRQILLPEIGEAGQLRLKKSKVLIVGLGGLGSPASLYLAAAGVGQLWLADGDTVDSSNLQRQILYRTADRHQAKTRVASTNLTALNPAVQCRIFPAVDDVLLADIVPQVDAVLDCTDNMVTRQRVNAACIAAQKPLITAAATGWEGQLLLTEPAQKSACYHCLFPLSDEPGLNCREAGIVGPVVGMLGTAQALLALQLLCDLPRPTGVLQRFDGRTLQWQRLKTQPDPACPVCHPSASSSFPLEFPTCKSA</sequence>
<dbReference type="HOGENOM" id="CLU_013325_10_3_6"/>
<dbReference type="EMBL" id="CP001616">
    <property type="protein sequence ID" value="ACQ92702.1"/>
    <property type="molecule type" value="Genomic_DNA"/>
</dbReference>
<evidence type="ECO:0000313" key="3">
    <source>
        <dbReference type="EMBL" id="ACQ92702.1"/>
    </source>
</evidence>
<dbReference type="Proteomes" id="UP000009073">
    <property type="component" value="Chromosome"/>
</dbReference>
<organism evidence="3 4">
    <name type="scientific">Tolumonas auensis (strain DSM 9187 / NBRC 110442 / TA 4)</name>
    <dbReference type="NCBI Taxonomy" id="595494"/>
    <lineage>
        <taxon>Bacteria</taxon>
        <taxon>Pseudomonadati</taxon>
        <taxon>Pseudomonadota</taxon>
        <taxon>Gammaproteobacteria</taxon>
        <taxon>Aeromonadales</taxon>
        <taxon>Aeromonadaceae</taxon>
        <taxon>Tolumonas</taxon>
    </lineage>
</organism>
<gene>
    <name evidence="3" type="ordered locus">Tola_1076</name>
</gene>
<dbReference type="GO" id="GO:0004792">
    <property type="term" value="F:thiosulfate-cyanide sulfurtransferase activity"/>
    <property type="evidence" value="ECO:0007669"/>
    <property type="project" value="TreeGrafter"/>
</dbReference>
<proteinExistence type="inferred from homology"/>
<name>C4LDA6_TOLAT</name>
<dbReference type="PANTHER" id="PTHR10953">
    <property type="entry name" value="UBIQUITIN-ACTIVATING ENZYME E1"/>
    <property type="match status" value="1"/>
</dbReference>
<dbReference type="InterPro" id="IPR000594">
    <property type="entry name" value="ThiF_NAD_FAD-bd"/>
</dbReference>
<dbReference type="AlphaFoldDB" id="C4LDA6"/>
<dbReference type="KEGG" id="tau:Tola_1076"/>
<dbReference type="RefSeq" id="WP_012729301.1">
    <property type="nucleotide sequence ID" value="NC_012691.1"/>
</dbReference>
<dbReference type="CDD" id="cd00757">
    <property type="entry name" value="ThiF_MoeB_HesA_family"/>
    <property type="match status" value="1"/>
</dbReference>
<reference evidence="3 4" key="2">
    <citation type="journal article" date="2011" name="Stand. Genomic Sci.">
        <title>Complete genome sequence of Tolumonas auensis type strain (TA 4).</title>
        <authorList>
            <person name="Chertkov O."/>
            <person name="Copeland A."/>
            <person name="Lucas S."/>
            <person name="Lapidus A."/>
            <person name="Berry K.W."/>
            <person name="Detter J.C."/>
            <person name="Del Rio T.G."/>
            <person name="Hammon N."/>
            <person name="Dalin E."/>
            <person name="Tice H."/>
            <person name="Pitluck S."/>
            <person name="Richardson P."/>
            <person name="Bruce D."/>
            <person name="Goodwin L."/>
            <person name="Han C."/>
            <person name="Tapia R."/>
            <person name="Saunders E."/>
            <person name="Schmutz J."/>
            <person name="Brettin T."/>
            <person name="Larimer F."/>
            <person name="Land M."/>
            <person name="Hauser L."/>
            <person name="Spring S."/>
            <person name="Rohde M."/>
            <person name="Kyrpides N.C."/>
            <person name="Ivanova N."/>
            <person name="Goker M."/>
            <person name="Beller H.R."/>
            <person name="Klenk H.P."/>
            <person name="Woyke T."/>
        </authorList>
    </citation>
    <scope>NUCLEOTIDE SEQUENCE [LARGE SCALE GENOMIC DNA]</scope>
    <source>
        <strain evidence="4">DSM 9187 / TA4</strain>
    </source>
</reference>
<dbReference type="GO" id="GO:0016779">
    <property type="term" value="F:nucleotidyltransferase activity"/>
    <property type="evidence" value="ECO:0007669"/>
    <property type="project" value="TreeGrafter"/>
</dbReference>
<evidence type="ECO:0000259" key="2">
    <source>
        <dbReference type="Pfam" id="PF00899"/>
    </source>
</evidence>
<dbReference type="eggNOG" id="COG0476">
    <property type="taxonomic scope" value="Bacteria"/>
</dbReference>
<dbReference type="Gene3D" id="3.40.50.720">
    <property type="entry name" value="NAD(P)-binding Rossmann-like Domain"/>
    <property type="match status" value="1"/>
</dbReference>
<evidence type="ECO:0000313" key="4">
    <source>
        <dbReference type="Proteomes" id="UP000009073"/>
    </source>
</evidence>
<evidence type="ECO:0000256" key="1">
    <source>
        <dbReference type="ARBA" id="ARBA00009919"/>
    </source>
</evidence>
<reference evidence="4" key="1">
    <citation type="submission" date="2009-05" db="EMBL/GenBank/DDBJ databases">
        <title>Complete sequence of Tolumonas auensis DSM 9187.</title>
        <authorList>
            <consortium name="US DOE Joint Genome Institute"/>
            <person name="Lucas S."/>
            <person name="Copeland A."/>
            <person name="Lapidus A."/>
            <person name="Glavina del Rio T."/>
            <person name="Tice H."/>
            <person name="Bruce D."/>
            <person name="Goodwin L."/>
            <person name="Pitluck S."/>
            <person name="Chertkov O."/>
            <person name="Brettin T."/>
            <person name="Detter J.C."/>
            <person name="Han C."/>
            <person name="Larimer F."/>
            <person name="Land M."/>
            <person name="Hauser L."/>
            <person name="Kyrpides N."/>
            <person name="Mikhailova N."/>
            <person name="Spring S."/>
            <person name="Beller H."/>
        </authorList>
    </citation>
    <scope>NUCLEOTIDE SEQUENCE [LARGE SCALE GENOMIC DNA]</scope>
    <source>
        <strain evidence="4">DSM 9187 / TA4</strain>
    </source>
</reference>
<dbReference type="InterPro" id="IPR035985">
    <property type="entry name" value="Ubiquitin-activating_enz"/>
</dbReference>
<dbReference type="PANTHER" id="PTHR10953:SF240">
    <property type="entry name" value="SULFUR CARRIER PROTEIN THIS ADENYLYLTRANSFERASE"/>
    <property type="match status" value="1"/>
</dbReference>
<keyword evidence="4" id="KW-1185">Reference proteome</keyword>
<dbReference type="InterPro" id="IPR045886">
    <property type="entry name" value="ThiF/MoeB/HesA"/>
</dbReference>
<dbReference type="GO" id="GO:0008146">
    <property type="term" value="F:sulfotransferase activity"/>
    <property type="evidence" value="ECO:0007669"/>
    <property type="project" value="TreeGrafter"/>
</dbReference>
<dbReference type="SUPFAM" id="SSF69572">
    <property type="entry name" value="Activating enzymes of the ubiquitin-like proteins"/>
    <property type="match status" value="1"/>
</dbReference>
<dbReference type="GO" id="GO:0005829">
    <property type="term" value="C:cytosol"/>
    <property type="evidence" value="ECO:0007669"/>
    <property type="project" value="TreeGrafter"/>
</dbReference>